<organism evidence="4 5">
    <name type="scientific">Tetrahymena thermophila (strain SB210)</name>
    <dbReference type="NCBI Taxonomy" id="312017"/>
    <lineage>
        <taxon>Eukaryota</taxon>
        <taxon>Sar</taxon>
        <taxon>Alveolata</taxon>
        <taxon>Ciliophora</taxon>
        <taxon>Intramacronucleata</taxon>
        <taxon>Oligohymenophorea</taxon>
        <taxon>Hymenostomatida</taxon>
        <taxon>Tetrahymenina</taxon>
        <taxon>Tetrahymenidae</taxon>
        <taxon>Tetrahymena</taxon>
    </lineage>
</organism>
<keyword evidence="5" id="KW-1185">Reference proteome</keyword>
<dbReference type="PANTHER" id="PTHR23248">
    <property type="entry name" value="PHOSPHOLIPID SCRAMBLASE-RELATED"/>
    <property type="match status" value="1"/>
</dbReference>
<feature type="compositionally biased region" description="Basic residues" evidence="3">
    <location>
        <begin position="1"/>
        <end position="11"/>
    </location>
</feature>
<proteinExistence type="inferred from homology"/>
<reference evidence="5" key="1">
    <citation type="journal article" date="2006" name="PLoS Biol.">
        <title>Macronuclear genome sequence of the ciliate Tetrahymena thermophila, a model eukaryote.</title>
        <authorList>
            <person name="Eisen J.A."/>
            <person name="Coyne R.S."/>
            <person name="Wu M."/>
            <person name="Wu D."/>
            <person name="Thiagarajan M."/>
            <person name="Wortman J.R."/>
            <person name="Badger J.H."/>
            <person name="Ren Q."/>
            <person name="Amedeo P."/>
            <person name="Jones K.M."/>
            <person name="Tallon L.J."/>
            <person name="Delcher A.L."/>
            <person name="Salzberg S.L."/>
            <person name="Silva J.C."/>
            <person name="Haas B.J."/>
            <person name="Majoros W.H."/>
            <person name="Farzad M."/>
            <person name="Carlton J.M."/>
            <person name="Smith R.K. Jr."/>
            <person name="Garg J."/>
            <person name="Pearlman R.E."/>
            <person name="Karrer K.M."/>
            <person name="Sun L."/>
            <person name="Manning G."/>
            <person name="Elde N.C."/>
            <person name="Turkewitz A.P."/>
            <person name="Asai D.J."/>
            <person name="Wilkes D.E."/>
            <person name="Wang Y."/>
            <person name="Cai H."/>
            <person name="Collins K."/>
            <person name="Stewart B.A."/>
            <person name="Lee S.R."/>
            <person name="Wilamowska K."/>
            <person name="Weinberg Z."/>
            <person name="Ruzzo W.L."/>
            <person name="Wloga D."/>
            <person name="Gaertig J."/>
            <person name="Frankel J."/>
            <person name="Tsao C.-C."/>
            <person name="Gorovsky M.A."/>
            <person name="Keeling P.J."/>
            <person name="Waller R.F."/>
            <person name="Patron N.J."/>
            <person name="Cherry J.M."/>
            <person name="Stover N.A."/>
            <person name="Krieger C.J."/>
            <person name="del Toro C."/>
            <person name="Ryder H.F."/>
            <person name="Williamson S.C."/>
            <person name="Barbeau R.A."/>
            <person name="Hamilton E.P."/>
            <person name="Orias E."/>
        </authorList>
    </citation>
    <scope>NUCLEOTIDE SEQUENCE [LARGE SCALE GENOMIC DNA]</scope>
    <source>
        <strain evidence="5">SB210</strain>
    </source>
</reference>
<sequence length="329" mass="37951">MGKNNKQKKQASNKEEDQDEDMYMQLTEIKQDDSPNNKNKLISSQNSKKRKSSSSGKKNKKHIDDDEEELDEIDMFDGQVESQNNFPNLKNMKGFIVKQQFRPCEALTGFQTRNVYDVFPADQEDEEIDKQSIPIMRSLEESNCFVRNLLSGRCRPFEMSISTHNSYGDSEFQEHVILVLNREFKCTFLCWQRPTIEVFQVKNGINELLGRVVNPFNFCDLDILVFDRFDKQIFTIEGSCCSCGFLCQNFGCKPCQELEFFVKDSEGNDFTQIKKKQIGCYVGCVSDTSKYFISFPEAIDNTKKTLLLAATILLDYIYFEGGSKICLNL</sequence>
<dbReference type="PANTHER" id="PTHR23248:SF9">
    <property type="entry name" value="PHOSPHOLIPID SCRAMBLASE"/>
    <property type="match status" value="1"/>
</dbReference>
<dbReference type="GO" id="GO:0005886">
    <property type="term" value="C:plasma membrane"/>
    <property type="evidence" value="ECO:0007669"/>
    <property type="project" value="TreeGrafter"/>
</dbReference>
<name>Q23G80_TETTS</name>
<protein>
    <recommendedName>
        <fullName evidence="2">Phospholipid scramblase</fullName>
    </recommendedName>
</protein>
<comment type="similarity">
    <text evidence="1 2">Belongs to the phospholipid scramblase family.</text>
</comment>
<feature type="compositionally biased region" description="Basic residues" evidence="3">
    <location>
        <begin position="47"/>
        <end position="61"/>
    </location>
</feature>
<dbReference type="eggNOG" id="KOG0621">
    <property type="taxonomic scope" value="Eukaryota"/>
</dbReference>
<dbReference type="Proteomes" id="UP000009168">
    <property type="component" value="Unassembled WGS sequence"/>
</dbReference>
<gene>
    <name evidence="4" type="ORF">TTHERM_00075850</name>
</gene>
<dbReference type="GeneID" id="7845825"/>
<dbReference type="InParanoid" id="Q23G80"/>
<evidence type="ECO:0000313" key="4">
    <source>
        <dbReference type="EMBL" id="EAR95380.1"/>
    </source>
</evidence>
<dbReference type="EMBL" id="GG662704">
    <property type="protein sequence ID" value="EAR95380.1"/>
    <property type="molecule type" value="Genomic_DNA"/>
</dbReference>
<evidence type="ECO:0000256" key="3">
    <source>
        <dbReference type="SAM" id="MobiDB-lite"/>
    </source>
</evidence>
<dbReference type="HOGENOM" id="CLU_845916_0_0_1"/>
<dbReference type="OrthoDB" id="444338at2759"/>
<dbReference type="GO" id="GO:0017128">
    <property type="term" value="F:phospholipid scramblase activity"/>
    <property type="evidence" value="ECO:0007669"/>
    <property type="project" value="InterPro"/>
</dbReference>
<feature type="region of interest" description="Disordered" evidence="3">
    <location>
        <begin position="1"/>
        <end position="71"/>
    </location>
</feature>
<evidence type="ECO:0000256" key="1">
    <source>
        <dbReference type="ARBA" id="ARBA00005350"/>
    </source>
</evidence>
<dbReference type="KEGG" id="tet:TTHERM_00075850"/>
<evidence type="ECO:0000256" key="2">
    <source>
        <dbReference type="RuleBase" id="RU363116"/>
    </source>
</evidence>
<dbReference type="AlphaFoldDB" id="Q23G80"/>
<accession>Q23G80</accession>
<evidence type="ECO:0000313" key="5">
    <source>
        <dbReference type="Proteomes" id="UP000009168"/>
    </source>
</evidence>
<dbReference type="Pfam" id="PF03803">
    <property type="entry name" value="Scramblase"/>
    <property type="match status" value="1"/>
</dbReference>
<dbReference type="RefSeq" id="XP_001015625.1">
    <property type="nucleotide sequence ID" value="XM_001015625.1"/>
</dbReference>
<dbReference type="InterPro" id="IPR005552">
    <property type="entry name" value="Scramblase"/>
</dbReference>